<feature type="region of interest" description="Disordered" evidence="1">
    <location>
        <begin position="299"/>
        <end position="336"/>
    </location>
</feature>
<dbReference type="GO" id="GO:0000470">
    <property type="term" value="P:maturation of LSU-rRNA"/>
    <property type="evidence" value="ECO:0007669"/>
    <property type="project" value="TreeGrafter"/>
</dbReference>
<feature type="region of interest" description="Disordered" evidence="1">
    <location>
        <begin position="69"/>
        <end position="93"/>
    </location>
</feature>
<dbReference type="InterPro" id="IPR007174">
    <property type="entry name" value="Las1"/>
</dbReference>
<protein>
    <submittedName>
        <fullName evidence="2">Pre-rRNA-processing protein las1</fullName>
    </submittedName>
</protein>
<reference evidence="2 3" key="1">
    <citation type="journal article" date="2015" name="BMC Genomics">
        <title>The genome of the truffle-parasite Tolypocladium ophioglossoides and the evolution of antifungal peptaibiotics.</title>
        <authorList>
            <person name="Quandt C.A."/>
            <person name="Bushley K.E."/>
            <person name="Spatafora J.W."/>
        </authorList>
    </citation>
    <scope>NUCLEOTIDE SEQUENCE [LARGE SCALE GENOMIC DNA]</scope>
    <source>
        <strain evidence="2 3">CBS 100239</strain>
    </source>
</reference>
<dbReference type="OrthoDB" id="10263222at2759"/>
<dbReference type="GO" id="GO:0000460">
    <property type="term" value="P:maturation of 5.8S rRNA"/>
    <property type="evidence" value="ECO:0007669"/>
    <property type="project" value="TreeGrafter"/>
</dbReference>
<feature type="non-terminal residue" evidence="2">
    <location>
        <position position="1"/>
    </location>
</feature>
<accession>A0A0L0NHU5</accession>
<dbReference type="STRING" id="1163406.A0A0L0NHU5"/>
<name>A0A0L0NHU5_TOLOC</name>
<evidence type="ECO:0000256" key="1">
    <source>
        <dbReference type="SAM" id="MobiDB-lite"/>
    </source>
</evidence>
<dbReference type="Proteomes" id="UP000036947">
    <property type="component" value="Unassembled WGS sequence"/>
</dbReference>
<proteinExistence type="predicted"/>
<comment type="caution">
    <text evidence="2">The sequence shown here is derived from an EMBL/GenBank/DDBJ whole genome shotgun (WGS) entry which is preliminary data.</text>
</comment>
<dbReference type="EMBL" id="LFRF01000003">
    <property type="protein sequence ID" value="KND93619.1"/>
    <property type="molecule type" value="Genomic_DNA"/>
</dbReference>
<dbReference type="PANTHER" id="PTHR15002:SF0">
    <property type="entry name" value="RIBOSOMAL BIOGENESIS PROTEIN LAS1L"/>
    <property type="match status" value="1"/>
</dbReference>
<dbReference type="GO" id="GO:0004519">
    <property type="term" value="F:endonuclease activity"/>
    <property type="evidence" value="ECO:0007669"/>
    <property type="project" value="InterPro"/>
</dbReference>
<dbReference type="AlphaFoldDB" id="A0A0L0NHU5"/>
<organism evidence="2 3">
    <name type="scientific">Tolypocladium ophioglossoides (strain CBS 100239)</name>
    <name type="common">Snaketongue truffleclub</name>
    <name type="synonym">Elaphocordyceps ophioglossoides</name>
    <dbReference type="NCBI Taxonomy" id="1163406"/>
    <lineage>
        <taxon>Eukaryota</taxon>
        <taxon>Fungi</taxon>
        <taxon>Dikarya</taxon>
        <taxon>Ascomycota</taxon>
        <taxon>Pezizomycotina</taxon>
        <taxon>Sordariomycetes</taxon>
        <taxon>Hypocreomycetidae</taxon>
        <taxon>Hypocreales</taxon>
        <taxon>Ophiocordycipitaceae</taxon>
        <taxon>Tolypocladium</taxon>
    </lineage>
</organism>
<dbReference type="PANTHER" id="PTHR15002">
    <property type="entry name" value="RIBOSOMAL BIOGENESIS PROTEIN LAS1L"/>
    <property type="match status" value="1"/>
</dbReference>
<dbReference type="GO" id="GO:0090730">
    <property type="term" value="C:Las1 complex"/>
    <property type="evidence" value="ECO:0007669"/>
    <property type="project" value="InterPro"/>
</dbReference>
<gene>
    <name evidence="2" type="ORF">TOPH_01781</name>
</gene>
<evidence type="ECO:0000313" key="2">
    <source>
        <dbReference type="EMBL" id="KND93619.1"/>
    </source>
</evidence>
<keyword evidence="3" id="KW-1185">Reference proteome</keyword>
<dbReference type="GO" id="GO:0030687">
    <property type="term" value="C:preribosome, large subunit precursor"/>
    <property type="evidence" value="ECO:0007669"/>
    <property type="project" value="TreeGrafter"/>
</dbReference>
<feature type="compositionally biased region" description="Acidic residues" evidence="1">
    <location>
        <begin position="313"/>
        <end position="326"/>
    </location>
</feature>
<sequence length="349" mass="39728">VDNRQIQFFPLLPKLGNSFFSNKSLPPLRRVRSGGHQTLVRRPMVRYVFNSWRGREEMRLVRRQFYDTEPSSSAPIKGERDSDEKRRRRNQQQRAVARVSMWMARQHCSHMVESTALLTAAILSDDDATENNGWSTYAVRATYAAAFSRFVTGLLDGHQDKQRKQSMYAIAKKIGLPATFVEVRHQSTHEQLPSLAKLRSMANKALAWIWDYFWKNLADDDSSRAHQQADLCREAILKFLRGGDDDPGRRPRTMKELKKWPVDRVLRTITDLQDTLPGNQVYLKCLKLSKEVMVARADEAEAGGSAGSKAAEENADAPVEEQEPEEGSERAAGWFLCEGPWKPKPIGVV</sequence>
<dbReference type="Pfam" id="PF04031">
    <property type="entry name" value="Las1"/>
    <property type="match status" value="1"/>
</dbReference>
<evidence type="ECO:0000313" key="3">
    <source>
        <dbReference type="Proteomes" id="UP000036947"/>
    </source>
</evidence>